<dbReference type="AlphaFoldDB" id="A0A329SSW0"/>
<dbReference type="OrthoDB" id="127518at2759"/>
<dbReference type="PANTHER" id="PTHR40866">
    <property type="entry name" value="BED-TYPE DOMAIN-CONTAINING PROTEIN"/>
    <property type="match status" value="1"/>
</dbReference>
<dbReference type="VEuPathDB" id="FungiDB:PC110_g4278"/>
<keyword evidence="2" id="KW-1185">Reference proteome</keyword>
<evidence type="ECO:0000313" key="1">
    <source>
        <dbReference type="EMBL" id="RAW39501.1"/>
    </source>
</evidence>
<protein>
    <submittedName>
        <fullName evidence="1">Uncharacterized protein</fullName>
    </submittedName>
</protein>
<organism evidence="1 2">
    <name type="scientific">Phytophthora cactorum</name>
    <dbReference type="NCBI Taxonomy" id="29920"/>
    <lineage>
        <taxon>Eukaryota</taxon>
        <taxon>Sar</taxon>
        <taxon>Stramenopiles</taxon>
        <taxon>Oomycota</taxon>
        <taxon>Peronosporomycetes</taxon>
        <taxon>Peronosporales</taxon>
        <taxon>Peronosporaceae</taxon>
        <taxon>Phytophthora</taxon>
    </lineage>
</organism>
<name>A0A329SSW0_9STRA</name>
<reference evidence="1 2" key="1">
    <citation type="submission" date="2018-01" db="EMBL/GenBank/DDBJ databases">
        <title>Draft genome of the strawberry crown rot pathogen Phytophthora cactorum.</title>
        <authorList>
            <person name="Armitage A.D."/>
            <person name="Lysoe E."/>
            <person name="Nellist C.F."/>
            <person name="Harrison R.J."/>
            <person name="Brurberg M.B."/>
        </authorList>
    </citation>
    <scope>NUCLEOTIDE SEQUENCE [LARGE SCALE GENOMIC DNA]</scope>
    <source>
        <strain evidence="1 2">10300</strain>
    </source>
</reference>
<dbReference type="EMBL" id="MJFZ01000065">
    <property type="protein sequence ID" value="RAW39501.1"/>
    <property type="molecule type" value="Genomic_DNA"/>
</dbReference>
<dbReference type="Proteomes" id="UP000251314">
    <property type="component" value="Unassembled WGS sequence"/>
</dbReference>
<comment type="caution">
    <text evidence="1">The sequence shown here is derived from an EMBL/GenBank/DDBJ whole genome shotgun (WGS) entry which is preliminary data.</text>
</comment>
<accession>A0A329SSW0</accession>
<dbReference type="PANTHER" id="PTHR40866:SF1">
    <property type="entry name" value="BED-TYPE DOMAIN-CONTAINING PROTEIN"/>
    <property type="match status" value="1"/>
</dbReference>
<proteinExistence type="predicted"/>
<sequence>MMLHRYFQLLEHLDKEDGDIADLLPSPACNRHLRALHQELKDVESVSKALQGADVDLLDAREWFDGLSAAKPQYSFYLGKTARLTRVEKAALRPFANGAPPGPPALCEDEESFVERLEKRRKLAVEEQQYALLRSISPTSNMVERFLSLARVTFGHERNSLHPVTLEQILCLRQNSSYWDVRTVNSVRR</sequence>
<gene>
    <name evidence="1" type="ORF">PC110_g4278</name>
</gene>
<evidence type="ECO:0000313" key="2">
    <source>
        <dbReference type="Proteomes" id="UP000251314"/>
    </source>
</evidence>